<name>A0AAD7C8K3_9AGAR</name>
<sequence>MVSYGVPKRARHESFSPDAWSSSKGGPRHYACSRPRMGRRGAHTYTGQSEDAMLSARPTPRPHGIARTSRGRRDSVHRRTERGYSAYYIGEGWPTTSKMKDGAAMSKAWARHGVEWSRRIRVQWFVRPAQRLALAKSRILRSIITRFQCTDSEDLLRLEFAWPSASSFRSDVATGGDVAITTSHGNGLVRTEIFRGGSLRDTVEIGRVMVFKSKHMLSLDDARRAGNAHPWVQPLGRILYAQHPRLHDDLPSSAHQARLERSESGIGGDSLGCTQTASSTRPESPFSRSSPRHVDRARSFTDPHATDLNHLLIPREHTILARDSEAVLGYDAERGFCTAPAHAACQTSHKCQKADWKGHKAISGQPLKFEDVQEPRA</sequence>
<feature type="compositionally biased region" description="Basic and acidic residues" evidence="1">
    <location>
        <begin position="292"/>
        <end position="301"/>
    </location>
</feature>
<feature type="region of interest" description="Disordered" evidence="1">
    <location>
        <begin position="1"/>
        <end position="78"/>
    </location>
</feature>
<gene>
    <name evidence="2" type="ORF">FB45DRAFT_863036</name>
</gene>
<reference evidence="2" key="1">
    <citation type="submission" date="2023-03" db="EMBL/GenBank/DDBJ databases">
        <title>Massive genome expansion in bonnet fungi (Mycena s.s.) driven by repeated elements and novel gene families across ecological guilds.</title>
        <authorList>
            <consortium name="Lawrence Berkeley National Laboratory"/>
            <person name="Harder C.B."/>
            <person name="Miyauchi S."/>
            <person name="Viragh M."/>
            <person name="Kuo A."/>
            <person name="Thoen E."/>
            <person name="Andreopoulos B."/>
            <person name="Lu D."/>
            <person name="Skrede I."/>
            <person name="Drula E."/>
            <person name="Henrissat B."/>
            <person name="Morin E."/>
            <person name="Kohler A."/>
            <person name="Barry K."/>
            <person name="LaButti K."/>
            <person name="Morin E."/>
            <person name="Salamov A."/>
            <person name="Lipzen A."/>
            <person name="Mereny Z."/>
            <person name="Hegedus B."/>
            <person name="Baldrian P."/>
            <person name="Stursova M."/>
            <person name="Weitz H."/>
            <person name="Taylor A."/>
            <person name="Grigoriev I.V."/>
            <person name="Nagy L.G."/>
            <person name="Martin F."/>
            <person name="Kauserud H."/>
        </authorList>
    </citation>
    <scope>NUCLEOTIDE SEQUENCE</scope>
    <source>
        <strain evidence="2">9284</strain>
    </source>
</reference>
<evidence type="ECO:0000313" key="3">
    <source>
        <dbReference type="Proteomes" id="UP001221142"/>
    </source>
</evidence>
<evidence type="ECO:0000256" key="1">
    <source>
        <dbReference type="SAM" id="MobiDB-lite"/>
    </source>
</evidence>
<comment type="caution">
    <text evidence="2">The sequence shown here is derived from an EMBL/GenBank/DDBJ whole genome shotgun (WGS) entry which is preliminary data.</text>
</comment>
<dbReference type="Proteomes" id="UP001221142">
    <property type="component" value="Unassembled WGS sequence"/>
</dbReference>
<proteinExistence type="predicted"/>
<feature type="compositionally biased region" description="Low complexity" evidence="1">
    <location>
        <begin position="278"/>
        <end position="289"/>
    </location>
</feature>
<protein>
    <submittedName>
        <fullName evidence="2">Uncharacterized protein</fullName>
    </submittedName>
</protein>
<evidence type="ECO:0000313" key="2">
    <source>
        <dbReference type="EMBL" id="KAJ7641968.1"/>
    </source>
</evidence>
<organism evidence="2 3">
    <name type="scientific">Roridomyces roridus</name>
    <dbReference type="NCBI Taxonomy" id="1738132"/>
    <lineage>
        <taxon>Eukaryota</taxon>
        <taxon>Fungi</taxon>
        <taxon>Dikarya</taxon>
        <taxon>Basidiomycota</taxon>
        <taxon>Agaricomycotina</taxon>
        <taxon>Agaricomycetes</taxon>
        <taxon>Agaricomycetidae</taxon>
        <taxon>Agaricales</taxon>
        <taxon>Marasmiineae</taxon>
        <taxon>Mycenaceae</taxon>
        <taxon>Roridomyces</taxon>
    </lineage>
</organism>
<dbReference type="EMBL" id="JARKIF010000004">
    <property type="protein sequence ID" value="KAJ7641968.1"/>
    <property type="molecule type" value="Genomic_DNA"/>
</dbReference>
<feature type="region of interest" description="Disordered" evidence="1">
    <location>
        <begin position="252"/>
        <end position="301"/>
    </location>
</feature>
<dbReference type="AlphaFoldDB" id="A0AAD7C8K3"/>
<keyword evidence="3" id="KW-1185">Reference proteome</keyword>
<accession>A0AAD7C8K3</accession>